<organism evidence="2 3">
    <name type="scientific">Caenorhabditis auriculariae</name>
    <dbReference type="NCBI Taxonomy" id="2777116"/>
    <lineage>
        <taxon>Eukaryota</taxon>
        <taxon>Metazoa</taxon>
        <taxon>Ecdysozoa</taxon>
        <taxon>Nematoda</taxon>
        <taxon>Chromadorea</taxon>
        <taxon>Rhabditida</taxon>
        <taxon>Rhabditina</taxon>
        <taxon>Rhabditomorpha</taxon>
        <taxon>Rhabditoidea</taxon>
        <taxon>Rhabditidae</taxon>
        <taxon>Peloderinae</taxon>
        <taxon>Caenorhabditis</taxon>
    </lineage>
</organism>
<dbReference type="Proteomes" id="UP000835052">
    <property type="component" value="Unassembled WGS sequence"/>
</dbReference>
<protein>
    <submittedName>
        <fullName evidence="2">Uncharacterized protein</fullName>
    </submittedName>
</protein>
<dbReference type="AlphaFoldDB" id="A0A8S1GLZ6"/>
<keyword evidence="3" id="KW-1185">Reference proteome</keyword>
<accession>A0A8S1GLZ6</accession>
<reference evidence="2" key="1">
    <citation type="submission" date="2020-10" db="EMBL/GenBank/DDBJ databases">
        <authorList>
            <person name="Kikuchi T."/>
        </authorList>
    </citation>
    <scope>NUCLEOTIDE SEQUENCE</scope>
    <source>
        <strain evidence="2">NKZ352</strain>
    </source>
</reference>
<proteinExistence type="predicted"/>
<dbReference type="OrthoDB" id="5789289at2759"/>
<evidence type="ECO:0000313" key="2">
    <source>
        <dbReference type="EMBL" id="CAD6184104.1"/>
    </source>
</evidence>
<evidence type="ECO:0000256" key="1">
    <source>
        <dbReference type="SAM" id="Phobius"/>
    </source>
</evidence>
<keyword evidence="1" id="KW-0472">Membrane</keyword>
<comment type="caution">
    <text evidence="2">The sequence shown here is derived from an EMBL/GenBank/DDBJ whole genome shotgun (WGS) entry which is preliminary data.</text>
</comment>
<dbReference type="EMBL" id="CAJGYM010000001">
    <property type="protein sequence ID" value="CAD6184104.1"/>
    <property type="molecule type" value="Genomic_DNA"/>
</dbReference>
<sequence>MLLFDKVPLHEYFTRLFDFDVDFQADNPSFRCFFSKVHVTNASKVLLLLEFLLIIPYVLFLFPWWILAPLGPSPHDDVRASAAETQIHVADGYFRATLQFLVWIGLTFFMFFVALFDTDAYLKFYSQGHHEGFARIAVILVVKACLFSFAIVLMIGAFLFWRLSVFHATKKYFEAKCEGEIAVAESPAVDGIQKLLQPM</sequence>
<gene>
    <name evidence="2" type="ORF">CAUJ_LOCUS23</name>
</gene>
<feature type="transmembrane region" description="Helical" evidence="1">
    <location>
        <begin position="136"/>
        <end position="161"/>
    </location>
</feature>
<evidence type="ECO:0000313" key="3">
    <source>
        <dbReference type="Proteomes" id="UP000835052"/>
    </source>
</evidence>
<name>A0A8S1GLZ6_9PELO</name>
<feature type="transmembrane region" description="Helical" evidence="1">
    <location>
        <begin position="45"/>
        <end position="66"/>
    </location>
</feature>
<keyword evidence="1" id="KW-1133">Transmembrane helix</keyword>
<feature type="transmembrane region" description="Helical" evidence="1">
    <location>
        <begin position="98"/>
        <end position="116"/>
    </location>
</feature>
<keyword evidence="1" id="KW-0812">Transmembrane</keyword>